<feature type="domain" description="ABC3 transporter permease C-terminal" evidence="8">
    <location>
        <begin position="270"/>
        <end position="403"/>
    </location>
</feature>
<name>W0P4I0_BUCMP</name>
<feature type="transmembrane region" description="Helical" evidence="7">
    <location>
        <begin position="268"/>
        <end position="288"/>
    </location>
</feature>
<organism evidence="9 10">
    <name type="scientific">Buchnera aphidicola str. USDA</name>
    <name type="common">Myzus persicae</name>
    <dbReference type="NCBI Taxonomy" id="1009856"/>
    <lineage>
        <taxon>Bacteria</taxon>
        <taxon>Pseudomonadati</taxon>
        <taxon>Pseudomonadota</taxon>
        <taxon>Gammaproteobacteria</taxon>
        <taxon>Enterobacterales</taxon>
        <taxon>Erwiniaceae</taxon>
        <taxon>Buchnera</taxon>
    </lineage>
</organism>
<dbReference type="RefSeq" id="WP_025368935.1">
    <property type="nucleotide sequence ID" value="NZ_CP002697.1"/>
</dbReference>
<dbReference type="Proteomes" id="UP000019087">
    <property type="component" value="Chromosome"/>
</dbReference>
<feature type="transmembrane region" description="Helical" evidence="7">
    <location>
        <begin position="324"/>
        <end position="348"/>
    </location>
</feature>
<accession>W0P4I0</accession>
<evidence type="ECO:0000256" key="3">
    <source>
        <dbReference type="ARBA" id="ARBA00022475"/>
    </source>
</evidence>
<comment type="subcellular location">
    <subcellularLocation>
        <location evidence="1">Cell membrane</location>
        <topology evidence="1">Multi-pass membrane protein</topology>
    </subcellularLocation>
</comment>
<protein>
    <submittedName>
        <fullName evidence="9">Lole</fullName>
    </submittedName>
</protein>
<evidence type="ECO:0000256" key="5">
    <source>
        <dbReference type="ARBA" id="ARBA00022989"/>
    </source>
</evidence>
<gene>
    <name evidence="9" type="primary">lole</name>
    <name evidence="9" type="ORF">BUMPUSDA_CDS00300</name>
</gene>
<keyword evidence="3" id="KW-1003">Cell membrane</keyword>
<dbReference type="GO" id="GO:0098797">
    <property type="term" value="C:plasma membrane protein complex"/>
    <property type="evidence" value="ECO:0007669"/>
    <property type="project" value="TreeGrafter"/>
</dbReference>
<proteinExistence type="inferred from homology"/>
<dbReference type="AlphaFoldDB" id="W0P4I0"/>
<comment type="similarity">
    <text evidence="2">Belongs to the ABC-4 integral membrane protein family. LolC/E subfamily.</text>
</comment>
<dbReference type="InterPro" id="IPR003838">
    <property type="entry name" value="ABC3_permease_C"/>
</dbReference>
<dbReference type="GO" id="GO:0044874">
    <property type="term" value="P:lipoprotein localization to outer membrane"/>
    <property type="evidence" value="ECO:0007669"/>
    <property type="project" value="TreeGrafter"/>
</dbReference>
<keyword evidence="4 7" id="KW-0812">Transmembrane</keyword>
<keyword evidence="6 7" id="KW-0472">Membrane</keyword>
<keyword evidence="5 7" id="KW-1133">Transmembrane helix</keyword>
<dbReference type="PANTHER" id="PTHR30489">
    <property type="entry name" value="LIPOPROTEIN-RELEASING SYSTEM TRANSMEMBRANE PROTEIN LOLE"/>
    <property type="match status" value="1"/>
</dbReference>
<evidence type="ECO:0000256" key="7">
    <source>
        <dbReference type="SAM" id="Phobius"/>
    </source>
</evidence>
<evidence type="ECO:0000313" key="10">
    <source>
        <dbReference type="Proteomes" id="UP000019087"/>
    </source>
</evidence>
<dbReference type="InterPro" id="IPR051447">
    <property type="entry name" value="Lipoprotein-release_system"/>
</dbReference>
<evidence type="ECO:0000256" key="1">
    <source>
        <dbReference type="ARBA" id="ARBA00004651"/>
    </source>
</evidence>
<dbReference type="KEGG" id="bapu:BUMPUSDA_CDS00300"/>
<evidence type="ECO:0000259" key="8">
    <source>
        <dbReference type="Pfam" id="PF02687"/>
    </source>
</evidence>
<evidence type="ECO:0000256" key="2">
    <source>
        <dbReference type="ARBA" id="ARBA00005236"/>
    </source>
</evidence>
<feature type="transmembrane region" description="Helical" evidence="7">
    <location>
        <begin position="300"/>
        <end position="318"/>
    </location>
</feature>
<evidence type="ECO:0000256" key="6">
    <source>
        <dbReference type="ARBA" id="ARBA00023136"/>
    </source>
</evidence>
<dbReference type="PATRIC" id="fig|1009856.3.peg.288"/>
<evidence type="ECO:0000256" key="4">
    <source>
        <dbReference type="ARBA" id="ARBA00022692"/>
    </source>
</evidence>
<reference evidence="9 10" key="1">
    <citation type="journal article" date="2013" name="BMC Genomics">
        <title>Comparative analysis of genome sequences from four strains of the Buchnera aphidicola Mp endosymbion of the green peach aphid, Myzus persicae.</title>
        <authorList>
            <person name="Jiang Z."/>
            <person name="Jones D.H."/>
            <person name="Khuri S."/>
            <person name="Tsinoremas N.F."/>
            <person name="Wyss T."/>
            <person name="Jander G."/>
            <person name="Wilson A.C."/>
        </authorList>
    </citation>
    <scope>NUCLEOTIDE SEQUENCE [LARGE SCALE GENOMIC DNA]</scope>
    <source>
        <strain evidence="10">str. USDA (Myzus persicae)</strain>
    </source>
</reference>
<dbReference type="EMBL" id="CP002697">
    <property type="protein sequence ID" value="AHG60367.1"/>
    <property type="molecule type" value="Genomic_DNA"/>
</dbReference>
<feature type="transmembrane region" description="Helical" evidence="7">
    <location>
        <begin position="369"/>
        <end position="393"/>
    </location>
</feature>
<evidence type="ECO:0000313" key="9">
    <source>
        <dbReference type="EMBL" id="AHG60367.1"/>
    </source>
</evidence>
<dbReference type="PANTHER" id="PTHR30489:SF0">
    <property type="entry name" value="LIPOPROTEIN-RELEASING SYSTEM TRANSMEMBRANE PROTEIN LOLE"/>
    <property type="match status" value="1"/>
</dbReference>
<dbReference type="Pfam" id="PF02687">
    <property type="entry name" value="FtsX"/>
    <property type="match status" value="1"/>
</dbReference>
<sequence length="410" mass="47696">MNFLPFFIAKRLYLNQNKNHLILLISILSKIGVSVTVFVLIISFSALNGFEILLNKKILSTLPHGIIQLTDQSLFKVHDIIKKLSNLPGISYCEPYITMNGFLIKNNNIKFLEIKSFSKIDFLKHKLFFKNSNFLKKKYFYENGIIISSHLAQDLSIKKNDFIQLFILNKKKNLFNTNLEFFTIKIINIFESNGVLDTNIGYVPYEFFNIHNIHHDLNKIELHMLDPFEADRIIINAAKKIDLPLFIYTWINGYKYIYNDIKIMKATLYLILSLLVILSSFSIASISIMTISKKTKEIAILRSIGANNFLIQIIFLYYGLRSIIISTFFGLLLGIIIVLNFKSIVFFLDKYFKDNILLNNIYYNNFLFLKLNISDVIIVFISIIIIGILANWYPAYYASRINPSKILKEY</sequence>
<dbReference type="HOGENOM" id="CLU_000604_8_1_6"/>
<feature type="transmembrane region" description="Helical" evidence="7">
    <location>
        <begin position="21"/>
        <end position="47"/>
    </location>
</feature>